<keyword evidence="2" id="KW-0614">Plasmid</keyword>
<gene>
    <name evidence="2" type="ORF">RGR602_PB00281</name>
</gene>
<dbReference type="AlphaFoldDB" id="A0A0B4XAM7"/>
<evidence type="ECO:0000256" key="1">
    <source>
        <dbReference type="SAM" id="MobiDB-lite"/>
    </source>
</evidence>
<feature type="region of interest" description="Disordered" evidence="1">
    <location>
        <begin position="97"/>
        <end position="127"/>
    </location>
</feature>
<organism evidence="2 3">
    <name type="scientific">Rhizobium gallicum bv. gallicum R602sp</name>
    <dbReference type="NCBI Taxonomy" id="1041138"/>
    <lineage>
        <taxon>Bacteria</taxon>
        <taxon>Pseudomonadati</taxon>
        <taxon>Pseudomonadota</taxon>
        <taxon>Alphaproteobacteria</taxon>
        <taxon>Hyphomicrobiales</taxon>
        <taxon>Rhizobiaceae</taxon>
        <taxon>Rhizobium/Agrobacterium group</taxon>
        <taxon>Rhizobium</taxon>
    </lineage>
</organism>
<dbReference type="EMBL" id="CP006879">
    <property type="protein sequence ID" value="AJD43815.1"/>
    <property type="molecule type" value="Genomic_DNA"/>
</dbReference>
<geneLocation type="plasmid" evidence="2 3">
    <name>pRgalR602b</name>
</geneLocation>
<name>A0A0B4XAM7_9HYPH</name>
<feature type="compositionally biased region" description="Polar residues" evidence="1">
    <location>
        <begin position="98"/>
        <end position="109"/>
    </location>
</feature>
<reference evidence="2 3" key="1">
    <citation type="submission" date="2013-11" db="EMBL/GenBank/DDBJ databases">
        <title>Complete genome sequence of Rhizobium gallicum bv. gallicum R602.</title>
        <authorList>
            <person name="Bustos P."/>
            <person name="Santamaria R.I."/>
            <person name="Lozano L."/>
            <person name="Acosta J.L."/>
            <person name="Ormeno-Orrillo E."/>
            <person name="Rogel M.A."/>
            <person name="Romero D."/>
            <person name="Cevallos M.A."/>
            <person name="Martinez-Romero E."/>
            <person name="Gonzalez V."/>
        </authorList>
    </citation>
    <scope>NUCLEOTIDE SEQUENCE [LARGE SCALE GENOMIC DNA]</scope>
    <source>
        <strain evidence="2 3">R602</strain>
        <plasmid evidence="2 3">pRgalR602b</plasmid>
    </source>
</reference>
<evidence type="ECO:0000313" key="2">
    <source>
        <dbReference type="EMBL" id="AJD43815.1"/>
    </source>
</evidence>
<protein>
    <submittedName>
        <fullName evidence="2">Uncharacterized protein</fullName>
    </submittedName>
</protein>
<dbReference type="KEGG" id="rga:RGR602_PB00281"/>
<proteinExistence type="predicted"/>
<dbReference type="Proteomes" id="UP000031368">
    <property type="component" value="Plasmid pRgalR602b"/>
</dbReference>
<keyword evidence="3" id="KW-1185">Reference proteome</keyword>
<sequence>MVPNSLRKGAMIMASAPQPAFAKALQIRKSLEPIAPRSSGSHFPAKANNKPKPWSPWATEAQRRRQSAYQPPETLLTQLGSECMIYIEANPLPEREQTNLASAVKQSAMRSHAGSDSPSSSTTVASRTNITSSIARCARSPQQETLFAGSNAAAEQWAIIPSLIDPSLRPSASALFNEPAASEG</sequence>
<feature type="compositionally biased region" description="Low complexity" evidence="1">
    <location>
        <begin position="111"/>
        <end position="126"/>
    </location>
</feature>
<evidence type="ECO:0000313" key="3">
    <source>
        <dbReference type="Proteomes" id="UP000031368"/>
    </source>
</evidence>
<accession>A0A0B4XAM7</accession>
<feature type="region of interest" description="Disordered" evidence="1">
    <location>
        <begin position="34"/>
        <end position="69"/>
    </location>
</feature>
<dbReference type="HOGENOM" id="CLU_1467080_0_0_5"/>